<evidence type="ECO:0000313" key="2">
    <source>
        <dbReference type="Proteomes" id="UP001174208"/>
    </source>
</evidence>
<evidence type="ECO:0000313" key="1">
    <source>
        <dbReference type="EMBL" id="MDN4616436.1"/>
    </source>
</evidence>
<protein>
    <submittedName>
        <fullName evidence="1">Uncharacterized protein</fullName>
    </submittedName>
</protein>
<accession>A0ABT8KG52</accession>
<dbReference type="Proteomes" id="UP001174208">
    <property type="component" value="Unassembled WGS sequence"/>
</dbReference>
<reference evidence="1" key="1">
    <citation type="submission" date="2023-06" db="EMBL/GenBank/DDBJ databases">
        <title>MT1 and MT2 Draft Genomes of Novel Species.</title>
        <authorList>
            <person name="Venkateswaran K."/>
        </authorList>
    </citation>
    <scope>NUCLEOTIDE SEQUENCE</scope>
    <source>
        <strain evidence="1">F6_8S_P_1B</strain>
    </source>
</reference>
<keyword evidence="2" id="KW-1185">Reference proteome</keyword>
<organism evidence="1 2">
    <name type="scientific">Leifsonia williamsii</name>
    <dbReference type="NCBI Taxonomy" id="3035919"/>
    <lineage>
        <taxon>Bacteria</taxon>
        <taxon>Bacillati</taxon>
        <taxon>Actinomycetota</taxon>
        <taxon>Actinomycetes</taxon>
        <taxon>Micrococcales</taxon>
        <taxon>Microbacteriaceae</taxon>
        <taxon>Leifsonia</taxon>
    </lineage>
</organism>
<name>A0ABT8KG52_9MICO</name>
<dbReference type="EMBL" id="JAROCF010000002">
    <property type="protein sequence ID" value="MDN4616436.1"/>
    <property type="molecule type" value="Genomic_DNA"/>
</dbReference>
<comment type="caution">
    <text evidence="1">The sequence shown here is derived from an EMBL/GenBank/DDBJ whole genome shotgun (WGS) entry which is preliminary data.</text>
</comment>
<sequence>MDLTWFRADTSLASHDKITELVETHGARGKQAGFVYICALGHSVGHGTDGVIKRTSLKWVHGTTADAALLVAADLWETTDGGWRIRNFGTRQVVGAAQQAIHDAKSSAGKKGAEARWGDD</sequence>
<proteinExistence type="predicted"/>
<dbReference type="RefSeq" id="WP_301209615.1">
    <property type="nucleotide sequence ID" value="NZ_JAROCF010000002.1"/>
</dbReference>
<gene>
    <name evidence="1" type="ORF">P5G50_18465</name>
</gene>